<keyword evidence="3" id="KW-0808">Transferase</keyword>
<evidence type="ECO:0000259" key="2">
    <source>
        <dbReference type="Pfam" id="PF06580"/>
    </source>
</evidence>
<evidence type="ECO:0000313" key="4">
    <source>
        <dbReference type="Proteomes" id="UP001597459"/>
    </source>
</evidence>
<dbReference type="PANTHER" id="PTHR34220:SF7">
    <property type="entry name" value="SENSOR HISTIDINE KINASE YPDA"/>
    <property type="match status" value="1"/>
</dbReference>
<keyword evidence="1" id="KW-1133">Transmembrane helix</keyword>
<sequence>MSKIDALIDNKIIQNIVVWIFLFLAMYIMIQADDKVSMTLGVIAFLCPPIYINNLLILPLFFKGRKVLASMLVIVNLLVFAAVGTYLTVYLSDTFEWRMFYNLIGILLLTFSFSSSIKIARDSFERRHQNKQAELELLKGQLNPHFLFNTLNNLYGLSVIKSDALPSLMLKLSDLLRYSLYETSEKLVPLAKEIHYLENYIALEKIRLEDKVKVDFHISGAADTVKIAPMLLIVFVENAFKYLGKNNKEEENVLIHLEISETSLIFRCENSIGTLKNEPEDLITKNKGIGVQNAKKRLVLLYPNRHRLTNKETANQYSVCLTIEV</sequence>
<evidence type="ECO:0000256" key="1">
    <source>
        <dbReference type="SAM" id="Phobius"/>
    </source>
</evidence>
<evidence type="ECO:0000313" key="3">
    <source>
        <dbReference type="EMBL" id="MFD2592904.1"/>
    </source>
</evidence>
<dbReference type="PANTHER" id="PTHR34220">
    <property type="entry name" value="SENSOR HISTIDINE KINASE YPDA"/>
    <property type="match status" value="1"/>
</dbReference>
<organism evidence="3 4">
    <name type="scientific">Aquimarina hainanensis</name>
    <dbReference type="NCBI Taxonomy" id="1578017"/>
    <lineage>
        <taxon>Bacteria</taxon>
        <taxon>Pseudomonadati</taxon>
        <taxon>Bacteroidota</taxon>
        <taxon>Flavobacteriia</taxon>
        <taxon>Flavobacteriales</taxon>
        <taxon>Flavobacteriaceae</taxon>
        <taxon>Aquimarina</taxon>
    </lineage>
</organism>
<name>A0ABW5NDG5_9FLAO</name>
<accession>A0ABW5NDG5</accession>
<feature type="transmembrane region" description="Helical" evidence="1">
    <location>
        <begin position="36"/>
        <end position="61"/>
    </location>
</feature>
<keyword evidence="3" id="KW-0418">Kinase</keyword>
<dbReference type="EMBL" id="JBHULX010000039">
    <property type="protein sequence ID" value="MFD2592904.1"/>
    <property type="molecule type" value="Genomic_DNA"/>
</dbReference>
<feature type="transmembrane region" description="Helical" evidence="1">
    <location>
        <begin position="99"/>
        <end position="120"/>
    </location>
</feature>
<feature type="transmembrane region" description="Helical" evidence="1">
    <location>
        <begin position="68"/>
        <end position="87"/>
    </location>
</feature>
<dbReference type="Proteomes" id="UP001597459">
    <property type="component" value="Unassembled WGS sequence"/>
</dbReference>
<comment type="caution">
    <text evidence="3">The sequence shown here is derived from an EMBL/GenBank/DDBJ whole genome shotgun (WGS) entry which is preliminary data.</text>
</comment>
<feature type="domain" description="Signal transduction histidine kinase internal region" evidence="2">
    <location>
        <begin position="133"/>
        <end position="211"/>
    </location>
</feature>
<dbReference type="InterPro" id="IPR050640">
    <property type="entry name" value="Bact_2-comp_sensor_kinase"/>
</dbReference>
<dbReference type="EC" id="2.7.13.3" evidence="3"/>
<feature type="transmembrane region" description="Helical" evidence="1">
    <location>
        <begin position="12"/>
        <end position="30"/>
    </location>
</feature>
<reference evidence="4" key="1">
    <citation type="journal article" date="2019" name="Int. J. Syst. Evol. Microbiol.">
        <title>The Global Catalogue of Microorganisms (GCM) 10K type strain sequencing project: providing services to taxonomists for standard genome sequencing and annotation.</title>
        <authorList>
            <consortium name="The Broad Institute Genomics Platform"/>
            <consortium name="The Broad Institute Genome Sequencing Center for Infectious Disease"/>
            <person name="Wu L."/>
            <person name="Ma J."/>
        </authorList>
    </citation>
    <scope>NUCLEOTIDE SEQUENCE [LARGE SCALE GENOMIC DNA]</scope>
    <source>
        <strain evidence="4">KCTC 42423</strain>
    </source>
</reference>
<keyword evidence="1" id="KW-0812">Transmembrane</keyword>
<protein>
    <submittedName>
        <fullName evidence="3">Sensor histidine kinase</fullName>
        <ecNumber evidence="3">2.7.13.3</ecNumber>
    </submittedName>
</protein>
<keyword evidence="1" id="KW-0472">Membrane</keyword>
<gene>
    <name evidence="3" type="ORF">ACFSTE_18850</name>
</gene>
<keyword evidence="4" id="KW-1185">Reference proteome</keyword>
<dbReference type="Pfam" id="PF06580">
    <property type="entry name" value="His_kinase"/>
    <property type="match status" value="1"/>
</dbReference>
<proteinExistence type="predicted"/>
<dbReference type="RefSeq" id="WP_378255080.1">
    <property type="nucleotide sequence ID" value="NZ_JBHSJV010000001.1"/>
</dbReference>
<dbReference type="GO" id="GO:0004673">
    <property type="term" value="F:protein histidine kinase activity"/>
    <property type="evidence" value="ECO:0007669"/>
    <property type="project" value="UniProtKB-EC"/>
</dbReference>
<dbReference type="InterPro" id="IPR010559">
    <property type="entry name" value="Sig_transdc_His_kin_internal"/>
</dbReference>